<sequence length="520" mass="57751">MLLQEIPALPFALDVQSATAWLDQLPLGNIRECCQRFLPVQQALNVYPMPLQLRFELLERCHPMVQGLERGLLPHFIDADFPMEEKARKIASLAARFHLEAALGYRQLVEAAAFQEAFDAPCRLFIYRRCLEHLLQSMLRSAQVYEAPSSSVLSSFRRLYRHAVAAEVLDAAAELEGRPPVVLRDLFLRFFLFGLAVPRGLPQDETQRLFDGLALPAKQGSPVADEAGLRSAFCFDPEELDILVPVAPGVPAPAGLPCVSAERVLSVLRETLRVPVAPETHPLRRVLPRLGDRLPCLEVAGGRRVSLATGFKAVVPMLKDIEFRRSKPGRRTETWAGNELELAPLDSTKLHIAPRFTGRTLAEAVVASETAEKNRMVEVVPSALPGFYLLDSGRWMLRAGSLIGLNSDDEWVQLGVLRSGQIRDGRFWHSFELLGANPRLIRARNERLKDGARNAVWLEASEPDGQVGLLTEPCKWRGGDGVMLDFPGGKRRVCIVKLVEASPSFYRYTLAESGAEEAMA</sequence>
<reference evidence="1 2" key="1">
    <citation type="submission" date="2016-12" db="EMBL/GenBank/DDBJ databases">
        <authorList>
            <person name="Song W.-J."/>
            <person name="Kurnit D.M."/>
        </authorList>
    </citation>
    <scope>NUCLEOTIDE SEQUENCE [LARGE SCALE GENOMIC DNA]</scope>
    <source>
        <strain evidence="1 2">175</strain>
    </source>
</reference>
<evidence type="ECO:0000313" key="1">
    <source>
        <dbReference type="EMBL" id="SMF93599.1"/>
    </source>
</evidence>
<gene>
    <name evidence="1" type="ORF">SAMN02949497_0886</name>
</gene>
<dbReference type="EMBL" id="FXAM01000001">
    <property type="protein sequence ID" value="SMF93599.1"/>
    <property type="molecule type" value="Genomic_DNA"/>
</dbReference>
<dbReference type="RefSeq" id="WP_085210311.1">
    <property type="nucleotide sequence ID" value="NZ_FXAM01000001.1"/>
</dbReference>
<proteinExistence type="predicted"/>
<keyword evidence="2" id="KW-1185">Reference proteome</keyword>
<dbReference type="STRING" id="1760988.SAMN02949497_0886"/>
<dbReference type="Proteomes" id="UP000192923">
    <property type="component" value="Unassembled WGS sequence"/>
</dbReference>
<name>A0A1Y6CSK5_9GAMM</name>
<dbReference type="OrthoDB" id="5724405at2"/>
<evidence type="ECO:0000313" key="2">
    <source>
        <dbReference type="Proteomes" id="UP000192923"/>
    </source>
</evidence>
<protein>
    <submittedName>
        <fullName evidence="1">Uncharacterized protein</fullName>
    </submittedName>
</protein>
<dbReference type="AlphaFoldDB" id="A0A1Y6CSK5"/>
<accession>A0A1Y6CSK5</accession>
<organism evidence="1 2">
    <name type="scientific">Methylomagnum ishizawai</name>
    <dbReference type="NCBI Taxonomy" id="1760988"/>
    <lineage>
        <taxon>Bacteria</taxon>
        <taxon>Pseudomonadati</taxon>
        <taxon>Pseudomonadota</taxon>
        <taxon>Gammaproteobacteria</taxon>
        <taxon>Methylococcales</taxon>
        <taxon>Methylococcaceae</taxon>
        <taxon>Methylomagnum</taxon>
    </lineage>
</organism>